<dbReference type="EMBL" id="BGPR01000023">
    <property type="protein sequence ID" value="GBL80861.1"/>
    <property type="molecule type" value="Genomic_DNA"/>
</dbReference>
<dbReference type="Proteomes" id="UP000499080">
    <property type="component" value="Unassembled WGS sequence"/>
</dbReference>
<gene>
    <name evidence="1" type="ORF">AVEN_26283_1</name>
</gene>
<evidence type="ECO:0008006" key="3">
    <source>
        <dbReference type="Google" id="ProtNLM"/>
    </source>
</evidence>
<dbReference type="AlphaFoldDB" id="A0A4Y2ALT4"/>
<evidence type="ECO:0000313" key="2">
    <source>
        <dbReference type="Proteomes" id="UP000499080"/>
    </source>
</evidence>
<protein>
    <recommendedName>
        <fullName evidence="3">Transposase Tc1-like domain-containing protein</fullName>
    </recommendedName>
</protein>
<keyword evidence="2" id="KW-1185">Reference proteome</keyword>
<proteinExistence type="predicted"/>
<name>A0A4Y2ALT4_ARAVE</name>
<comment type="caution">
    <text evidence="1">The sequence shown here is derived from an EMBL/GenBank/DDBJ whole genome shotgun (WGS) entry which is preliminary data.</text>
</comment>
<dbReference type="OrthoDB" id="6425807at2759"/>
<dbReference type="InterPro" id="IPR036397">
    <property type="entry name" value="RNaseH_sf"/>
</dbReference>
<dbReference type="Gene3D" id="3.30.420.10">
    <property type="entry name" value="Ribonuclease H-like superfamily/Ribonuclease H"/>
    <property type="match status" value="1"/>
</dbReference>
<evidence type="ECO:0000313" key="1">
    <source>
        <dbReference type="EMBL" id="GBL80861.1"/>
    </source>
</evidence>
<dbReference type="GO" id="GO:0003676">
    <property type="term" value="F:nucleic acid binding"/>
    <property type="evidence" value="ECO:0007669"/>
    <property type="project" value="InterPro"/>
</dbReference>
<organism evidence="1 2">
    <name type="scientific">Araneus ventricosus</name>
    <name type="common">Orbweaver spider</name>
    <name type="synonym">Epeira ventricosa</name>
    <dbReference type="NCBI Taxonomy" id="182803"/>
    <lineage>
        <taxon>Eukaryota</taxon>
        <taxon>Metazoa</taxon>
        <taxon>Ecdysozoa</taxon>
        <taxon>Arthropoda</taxon>
        <taxon>Chelicerata</taxon>
        <taxon>Arachnida</taxon>
        <taxon>Araneae</taxon>
        <taxon>Araneomorphae</taxon>
        <taxon>Entelegynae</taxon>
        <taxon>Araneoidea</taxon>
        <taxon>Araneidae</taxon>
        <taxon>Araneus</taxon>
    </lineage>
</organism>
<reference evidence="1 2" key="1">
    <citation type="journal article" date="2019" name="Sci. Rep.">
        <title>Orb-weaving spider Araneus ventricosus genome elucidates the spidroin gene catalogue.</title>
        <authorList>
            <person name="Kono N."/>
            <person name="Nakamura H."/>
            <person name="Ohtoshi R."/>
            <person name="Moran D.A.P."/>
            <person name="Shinohara A."/>
            <person name="Yoshida Y."/>
            <person name="Fujiwara M."/>
            <person name="Mori M."/>
            <person name="Tomita M."/>
            <person name="Arakawa K."/>
        </authorList>
    </citation>
    <scope>NUCLEOTIDE SEQUENCE [LARGE SCALE GENOMIC DNA]</scope>
</reference>
<sequence length="241" mass="27038">MIALCIELNVHRSVIHRLWNHYQRIKTPVEDVGLDAGESPQRQTIATCCNVPEDTNSATAGVAALLLQGRPISCQIVSHRLHEGGMFARRPVACMPLSPAQVRAPLHWAREHRSWTPEQWGHVLFTDESRFNIQNDSRRAIIWRKPGTRYREPNIVARDNYRGGGLLVLAAIATNGRTDLYVFAGGSVTADRHRDEILHPLVWPFIAAMGIDAIFMGDNARPHGARLLRSYLESETVPQMA</sequence>
<accession>A0A4Y2ALT4</accession>